<reference evidence="4" key="1">
    <citation type="submission" date="2020-03" db="EMBL/GenBank/DDBJ databases">
        <title>The deep terrestrial virosphere.</title>
        <authorList>
            <person name="Holmfeldt K."/>
            <person name="Nilsson E."/>
            <person name="Simone D."/>
            <person name="Lopez-Fernandez M."/>
            <person name="Wu X."/>
            <person name="de Brujin I."/>
            <person name="Lundin D."/>
            <person name="Andersson A."/>
            <person name="Bertilsson S."/>
            <person name="Dopson M."/>
        </authorList>
    </citation>
    <scope>NUCLEOTIDE SEQUENCE</scope>
    <source>
        <strain evidence="5">MM415A00623</strain>
        <strain evidence="4">MM415B01227</strain>
    </source>
</reference>
<dbReference type="PANTHER" id="PTHR11276:SF28">
    <property type="entry name" value="DNA POLYMERASE LAMBDA"/>
    <property type="match status" value="1"/>
</dbReference>
<dbReference type="PANTHER" id="PTHR11276">
    <property type="entry name" value="DNA POLYMERASE TYPE-X FAMILY MEMBER"/>
    <property type="match status" value="1"/>
</dbReference>
<dbReference type="InterPro" id="IPR029398">
    <property type="entry name" value="PolB_thumb"/>
</dbReference>
<accession>A0A6M3IRC0</accession>
<organism evidence="4">
    <name type="scientific">viral metagenome</name>
    <dbReference type="NCBI Taxonomy" id="1070528"/>
    <lineage>
        <taxon>unclassified sequences</taxon>
        <taxon>metagenomes</taxon>
        <taxon>organismal metagenomes</taxon>
    </lineage>
</organism>
<dbReference type="InterPro" id="IPR043519">
    <property type="entry name" value="NT_sf"/>
</dbReference>
<dbReference type="Gene3D" id="3.30.460.10">
    <property type="entry name" value="Beta Polymerase, domain 2"/>
    <property type="match status" value="1"/>
</dbReference>
<evidence type="ECO:0000313" key="5">
    <source>
        <dbReference type="EMBL" id="QJA80916.1"/>
    </source>
</evidence>
<evidence type="ECO:0000256" key="1">
    <source>
        <dbReference type="ARBA" id="ARBA00022679"/>
    </source>
</evidence>
<keyword evidence="1" id="KW-0808">Transferase</keyword>
<dbReference type="SUPFAM" id="SSF81301">
    <property type="entry name" value="Nucleotidyltransferase"/>
    <property type="match status" value="1"/>
</dbReference>
<proteinExistence type="predicted"/>
<evidence type="ECO:0000313" key="4">
    <source>
        <dbReference type="EMBL" id="QJA59788.1"/>
    </source>
</evidence>
<dbReference type="GO" id="GO:0003677">
    <property type="term" value="F:DNA binding"/>
    <property type="evidence" value="ECO:0007669"/>
    <property type="project" value="InterPro"/>
</dbReference>
<dbReference type="InterPro" id="IPR037160">
    <property type="entry name" value="DNA_Pol_thumb_sf"/>
</dbReference>
<dbReference type="Pfam" id="PF14791">
    <property type="entry name" value="DNA_pol_B_thumb"/>
    <property type="match status" value="1"/>
</dbReference>
<evidence type="ECO:0000256" key="2">
    <source>
        <dbReference type="ARBA" id="ARBA00022695"/>
    </source>
</evidence>
<dbReference type="GO" id="GO:0003887">
    <property type="term" value="F:DNA-directed DNA polymerase activity"/>
    <property type="evidence" value="ECO:0007669"/>
    <property type="project" value="InterPro"/>
</dbReference>
<gene>
    <name evidence="5" type="ORF">MM415A00623_0036</name>
    <name evidence="4" type="ORF">MM415B01227_0005</name>
</gene>
<dbReference type="Gene3D" id="3.30.210.10">
    <property type="entry name" value="DNA polymerase, thumb domain"/>
    <property type="match status" value="1"/>
</dbReference>
<dbReference type="AlphaFoldDB" id="A0A6M3IRC0"/>
<evidence type="ECO:0000259" key="3">
    <source>
        <dbReference type="Pfam" id="PF14791"/>
    </source>
</evidence>
<keyword evidence="2" id="KW-0548">Nucleotidyltransferase</keyword>
<dbReference type="EMBL" id="MT141385">
    <property type="protein sequence ID" value="QJA59788.1"/>
    <property type="molecule type" value="Genomic_DNA"/>
</dbReference>
<feature type="domain" description="DNA polymerase beta thumb" evidence="3">
    <location>
        <begin position="97"/>
        <end position="158"/>
    </location>
</feature>
<dbReference type="InterPro" id="IPR022312">
    <property type="entry name" value="DNA_pol_X"/>
</dbReference>
<sequence>MPTEIFLDRAQRIADAVIERLKPYCKRIEVAGSVRRGRPRVHDIDLVIIPNDPWRLYGELPKLGQVKMSGSKISRLMVGEIQVDLYFATDETWATLLLIRTGSTQNNIRLCALAKKKGWHLAADGSGLFNEKGERIAGDTEVSIYDALGLPYQEPRGRG</sequence>
<dbReference type="EMBL" id="MT142440">
    <property type="protein sequence ID" value="QJA80916.1"/>
    <property type="molecule type" value="Genomic_DNA"/>
</dbReference>
<name>A0A6M3IRC0_9ZZZZ</name>
<protein>
    <submittedName>
        <fullName evidence="4">Putative DNA polymerase</fullName>
    </submittedName>
</protein>
<dbReference type="GO" id="GO:0006281">
    <property type="term" value="P:DNA repair"/>
    <property type="evidence" value="ECO:0007669"/>
    <property type="project" value="InterPro"/>
</dbReference>